<comment type="caution">
    <text evidence="1">The sequence shown here is derived from an EMBL/GenBank/DDBJ whole genome shotgun (WGS) entry which is preliminary data.</text>
</comment>
<protein>
    <submittedName>
        <fullName evidence="1">Uncharacterized protein</fullName>
    </submittedName>
</protein>
<dbReference type="AlphaFoldDB" id="A0A645FJN9"/>
<dbReference type="EMBL" id="VSSQ01061250">
    <property type="protein sequence ID" value="MPN14615.1"/>
    <property type="molecule type" value="Genomic_DNA"/>
</dbReference>
<accession>A0A645FJN9</accession>
<evidence type="ECO:0000313" key="1">
    <source>
        <dbReference type="EMBL" id="MPN14615.1"/>
    </source>
</evidence>
<name>A0A645FJN9_9ZZZZ</name>
<organism evidence="1">
    <name type="scientific">bioreactor metagenome</name>
    <dbReference type="NCBI Taxonomy" id="1076179"/>
    <lineage>
        <taxon>unclassified sequences</taxon>
        <taxon>metagenomes</taxon>
        <taxon>ecological metagenomes</taxon>
    </lineage>
</organism>
<sequence length="222" mass="24931">MSEKYYKELTRILAKNGIEAALPEKNTLPILLGGRPACRVEPSGCMCIFPNDLRSPEADDLYDKVAPFSRMVKEYMTAIERAPILKATALDEDFRLLAEFNGTVFAGRETEFGYMFVTWERDYEGTGVCNGGYYLDGYKAAKQDFAIRAGLIEKQRLFSDAQLLDIYQSVNDTFEAGYELTTEDEKNLSGIQEQIEALLPDVNEQIAAIQQKALDAMQGQSM</sequence>
<reference evidence="1" key="1">
    <citation type="submission" date="2019-08" db="EMBL/GenBank/DDBJ databases">
        <authorList>
            <person name="Kucharzyk K."/>
            <person name="Murdoch R.W."/>
            <person name="Higgins S."/>
            <person name="Loffler F."/>
        </authorList>
    </citation>
    <scope>NUCLEOTIDE SEQUENCE</scope>
</reference>
<gene>
    <name evidence="1" type="ORF">SDC9_161942</name>
</gene>
<proteinExistence type="predicted"/>